<organism evidence="2 3">
    <name type="scientific">Spirosoma foliorum</name>
    <dbReference type="NCBI Taxonomy" id="2710596"/>
    <lineage>
        <taxon>Bacteria</taxon>
        <taxon>Pseudomonadati</taxon>
        <taxon>Bacteroidota</taxon>
        <taxon>Cytophagia</taxon>
        <taxon>Cytophagales</taxon>
        <taxon>Cytophagaceae</taxon>
        <taxon>Spirosoma</taxon>
    </lineage>
</organism>
<reference evidence="2 3" key="1">
    <citation type="submission" date="2020-07" db="EMBL/GenBank/DDBJ databases">
        <title>Spirosoma foliorum sp. nov., isolated from the leaves on the Nejang mountain Korea, Republic of.</title>
        <authorList>
            <person name="Ho H."/>
            <person name="Lee Y.-J."/>
            <person name="Nurcahyanto D.-A."/>
            <person name="Kim S.-G."/>
        </authorList>
    </citation>
    <scope>NUCLEOTIDE SEQUENCE [LARGE SCALE GENOMIC DNA]</scope>
    <source>
        <strain evidence="2 3">PL0136</strain>
    </source>
</reference>
<keyword evidence="1" id="KW-0812">Transmembrane</keyword>
<keyword evidence="3" id="KW-1185">Reference proteome</keyword>
<feature type="transmembrane region" description="Helical" evidence="1">
    <location>
        <begin position="12"/>
        <end position="30"/>
    </location>
</feature>
<name>A0A7G5GSN4_9BACT</name>
<dbReference type="AlphaFoldDB" id="A0A7G5GSN4"/>
<protein>
    <submittedName>
        <fullName evidence="2">Uncharacterized protein</fullName>
    </submittedName>
</protein>
<sequence length="370" mass="42240">MNNGRQTRSGLVSLIIHCALFIIHYSFTFAQTPTREQLTGTWIGVHTEWDLDFTCTLPIYLQLEADSTYHLGLIDGSAGKITSTWAIHGESVRLDTIHYAPKLVTLQNDLLRIGTNYPMLFRRFNDFPLDSATVYQQLNGRIWQSDSLTISLFANGQASLENIGTKQRTAHFWRLAQFDRSVFLVILGNQTNWDSGYKVIWQLSSVATNLLQAIGWNGCRIAAEPFRFVRNLSAVETCKPSGFQTCDNCFRSIWAESMLTRGQKRYDIIQLFTKHYQPINQTGESGLVRIQFVINCSGESGQTEVNGFDEDYCPRQFDSRITNQLLAICRDYIVTDQSIRQPDSNRDLFHDAFISLAFRFKDGRITDILP</sequence>
<evidence type="ECO:0000256" key="1">
    <source>
        <dbReference type="SAM" id="Phobius"/>
    </source>
</evidence>
<dbReference type="Proteomes" id="UP000515369">
    <property type="component" value="Chromosome"/>
</dbReference>
<dbReference type="EMBL" id="CP059732">
    <property type="protein sequence ID" value="QMW01876.1"/>
    <property type="molecule type" value="Genomic_DNA"/>
</dbReference>
<keyword evidence="1" id="KW-0472">Membrane</keyword>
<dbReference type="KEGG" id="sfol:H3H32_28650"/>
<evidence type="ECO:0000313" key="2">
    <source>
        <dbReference type="EMBL" id="QMW01876.1"/>
    </source>
</evidence>
<evidence type="ECO:0000313" key="3">
    <source>
        <dbReference type="Proteomes" id="UP000515369"/>
    </source>
</evidence>
<keyword evidence="1" id="KW-1133">Transmembrane helix</keyword>
<proteinExistence type="predicted"/>
<gene>
    <name evidence="2" type="ORF">H3H32_28650</name>
</gene>
<dbReference type="RefSeq" id="WP_182459152.1">
    <property type="nucleotide sequence ID" value="NZ_CP059732.1"/>
</dbReference>
<accession>A0A7G5GSN4</accession>